<evidence type="ECO:0000313" key="1">
    <source>
        <dbReference type="EMBL" id="KAK4775060.1"/>
    </source>
</evidence>
<name>A0AAN7L4X3_TRANT</name>
<keyword evidence="2" id="KW-1185">Reference proteome</keyword>
<dbReference type="Proteomes" id="UP001346149">
    <property type="component" value="Unassembled WGS sequence"/>
</dbReference>
<comment type="caution">
    <text evidence="1">The sequence shown here is derived from an EMBL/GenBank/DDBJ whole genome shotgun (WGS) entry which is preliminary data.</text>
</comment>
<gene>
    <name evidence="1" type="ORF">SAY86_009995</name>
</gene>
<dbReference type="AlphaFoldDB" id="A0AAN7L4X3"/>
<organism evidence="1 2">
    <name type="scientific">Trapa natans</name>
    <name type="common">Water chestnut</name>
    <dbReference type="NCBI Taxonomy" id="22666"/>
    <lineage>
        <taxon>Eukaryota</taxon>
        <taxon>Viridiplantae</taxon>
        <taxon>Streptophyta</taxon>
        <taxon>Embryophyta</taxon>
        <taxon>Tracheophyta</taxon>
        <taxon>Spermatophyta</taxon>
        <taxon>Magnoliopsida</taxon>
        <taxon>eudicotyledons</taxon>
        <taxon>Gunneridae</taxon>
        <taxon>Pentapetalae</taxon>
        <taxon>rosids</taxon>
        <taxon>malvids</taxon>
        <taxon>Myrtales</taxon>
        <taxon>Lythraceae</taxon>
        <taxon>Trapa</taxon>
    </lineage>
</organism>
<dbReference type="PANTHER" id="PTHR33070:SF129">
    <property type="entry name" value="DUF241 DOMAIN PROTEIN"/>
    <property type="match status" value="1"/>
</dbReference>
<dbReference type="Pfam" id="PF03087">
    <property type="entry name" value="BPS1"/>
    <property type="match status" value="1"/>
</dbReference>
<reference evidence="1 2" key="1">
    <citation type="journal article" date="2023" name="Hortic Res">
        <title>Pangenome of water caltrop reveals structural variations and asymmetric subgenome divergence after allopolyploidization.</title>
        <authorList>
            <person name="Zhang X."/>
            <person name="Chen Y."/>
            <person name="Wang L."/>
            <person name="Yuan Y."/>
            <person name="Fang M."/>
            <person name="Shi L."/>
            <person name="Lu R."/>
            <person name="Comes H.P."/>
            <person name="Ma Y."/>
            <person name="Chen Y."/>
            <person name="Huang G."/>
            <person name="Zhou Y."/>
            <person name="Zheng Z."/>
            <person name="Qiu Y."/>
        </authorList>
    </citation>
    <scope>NUCLEOTIDE SEQUENCE [LARGE SCALE GENOMIC DNA]</scope>
    <source>
        <strain evidence="1">F231</strain>
    </source>
</reference>
<dbReference type="InterPro" id="IPR004320">
    <property type="entry name" value="BPS1_pln"/>
</dbReference>
<dbReference type="PANTHER" id="PTHR33070">
    <property type="entry name" value="OS06G0725500 PROTEIN"/>
    <property type="match status" value="1"/>
</dbReference>
<dbReference type="GO" id="GO:0048367">
    <property type="term" value="P:shoot system development"/>
    <property type="evidence" value="ECO:0007669"/>
    <property type="project" value="InterPro"/>
</dbReference>
<evidence type="ECO:0000313" key="2">
    <source>
        <dbReference type="Proteomes" id="UP001346149"/>
    </source>
</evidence>
<accession>A0AAN7L4X3</accession>
<dbReference type="EMBL" id="JAXQNO010000019">
    <property type="protein sequence ID" value="KAK4775060.1"/>
    <property type="molecule type" value="Genomic_DNA"/>
</dbReference>
<protein>
    <submittedName>
        <fullName evidence="1">Uncharacterized protein</fullName>
    </submittedName>
</protein>
<sequence length="359" mass="40347">MVVGGRQCIDIAEAVGWIQIKIKQCLMGSDSLCLHGFIIYIFNGNRRQSTKTSSNYLLSRSKMDSSSSYTIHHSRSNSLPSRPHPVISQLEESLHSIRIALETGCSSPSSLSQKLNGLENLHESVDELLLLPLVQHAFSQQIHGGWVDELLDASLRLLDLCSTAKNSLLQTREALQELHSSMRRRKGGGEQALDAEVRMYLSTRRSVQKATKRVILSLKSKKYDSDSCLPGIDNEAAVFIGLLREVEATTVTLFEPVFCFIAGSKPRTSSSWSIISKVMLKKRVVFKEEQIDHNQLFKQDMATESLIGCRSRDIEYPMQLLGDDIKNMNLSIQDLEDGLEGLYRRLIKCRVSLLNILNH</sequence>
<proteinExistence type="predicted"/>
<dbReference type="GO" id="GO:0048364">
    <property type="term" value="P:root development"/>
    <property type="evidence" value="ECO:0007669"/>
    <property type="project" value="InterPro"/>
</dbReference>